<accession>A0A8S5LRL4</accession>
<proteinExistence type="predicted"/>
<dbReference type="EMBL" id="BK015904">
    <property type="protein sequence ID" value="DAD72660.1"/>
    <property type="molecule type" value="Genomic_DNA"/>
</dbReference>
<reference evidence="1" key="1">
    <citation type="journal article" date="2021" name="Proc. Natl. Acad. Sci. U.S.A.">
        <title>A Catalog of Tens of Thousands of Viruses from Human Metagenomes Reveals Hidden Associations with Chronic Diseases.</title>
        <authorList>
            <person name="Tisza M.J."/>
            <person name="Buck C.B."/>
        </authorList>
    </citation>
    <scope>NUCLEOTIDE SEQUENCE</scope>
    <source>
        <strain evidence="1">Ct7EW56</strain>
    </source>
</reference>
<sequence>MILTKKRAKNIRFMSVRKEMIHHLITNARILKNISQKSMLKNIRSVINVNTSMNVKNFWLNAQNLWINSDIIQKEWGIFAKLIYKRGIHMKHEKEWHTCDRCGKEIIKYDKNRVHIKTQEIDPLNEDKIYTAKDLAKQTLPMLVWEEECEYDLCPKCRKEFERFMKNETDSRK</sequence>
<keyword evidence="1" id="KW-0762">Sugar transport</keyword>
<organism evidence="1">
    <name type="scientific">Siphoviridae sp. ct7EW56</name>
    <dbReference type="NCBI Taxonomy" id="2827562"/>
    <lineage>
        <taxon>Viruses</taxon>
        <taxon>Duplodnaviria</taxon>
        <taxon>Heunggongvirae</taxon>
        <taxon>Uroviricota</taxon>
        <taxon>Caudoviricetes</taxon>
    </lineage>
</organism>
<evidence type="ECO:0000313" key="1">
    <source>
        <dbReference type="EMBL" id="DAD72660.1"/>
    </source>
</evidence>
<name>A0A8S5LRL4_9CAUD</name>
<keyword evidence="1" id="KW-0813">Transport</keyword>
<protein>
    <submittedName>
        <fullName evidence="1">Sugar transporter sugar transporter complex, TRANSPORT</fullName>
    </submittedName>
</protein>